<dbReference type="InterPro" id="IPR036388">
    <property type="entry name" value="WH-like_DNA-bd_sf"/>
</dbReference>
<dbReference type="InterPro" id="IPR016032">
    <property type="entry name" value="Sig_transdc_resp-reg_C-effctor"/>
</dbReference>
<protein>
    <submittedName>
        <fullName evidence="2">Response regulator transcription factor</fullName>
    </submittedName>
</protein>
<dbReference type="Gene3D" id="1.10.10.10">
    <property type="entry name" value="Winged helix-like DNA-binding domain superfamily/Winged helix DNA-binding domain"/>
    <property type="match status" value="1"/>
</dbReference>
<dbReference type="Proteomes" id="UP001517247">
    <property type="component" value="Unassembled WGS sequence"/>
</dbReference>
<name>A0ABW9J2W5_9SPHI</name>
<keyword evidence="3" id="KW-1185">Reference proteome</keyword>
<organism evidence="2 3">
    <name type="scientific">Pedobacter ureilyticus</name>
    <dbReference type="NCBI Taxonomy" id="1393051"/>
    <lineage>
        <taxon>Bacteria</taxon>
        <taxon>Pseudomonadati</taxon>
        <taxon>Bacteroidota</taxon>
        <taxon>Sphingobacteriia</taxon>
        <taxon>Sphingobacteriales</taxon>
        <taxon>Sphingobacteriaceae</taxon>
        <taxon>Pedobacter</taxon>
    </lineage>
</organism>
<gene>
    <name evidence="2" type="ORF">E6A44_002775</name>
</gene>
<evidence type="ECO:0000259" key="1">
    <source>
        <dbReference type="SMART" id="SM00421"/>
    </source>
</evidence>
<dbReference type="CDD" id="cd06170">
    <property type="entry name" value="LuxR_C_like"/>
    <property type="match status" value="1"/>
</dbReference>
<dbReference type="EMBL" id="SSHJ02000001">
    <property type="protein sequence ID" value="MFN0254475.1"/>
    <property type="molecule type" value="Genomic_DNA"/>
</dbReference>
<comment type="caution">
    <text evidence="2">The sequence shown here is derived from an EMBL/GenBank/DDBJ whole genome shotgun (WGS) entry which is preliminary data.</text>
</comment>
<evidence type="ECO:0000313" key="2">
    <source>
        <dbReference type="EMBL" id="MFN0254475.1"/>
    </source>
</evidence>
<accession>A0ABW9J2W5</accession>
<proteinExistence type="predicted"/>
<evidence type="ECO:0000313" key="3">
    <source>
        <dbReference type="Proteomes" id="UP001517247"/>
    </source>
</evidence>
<dbReference type="InterPro" id="IPR000792">
    <property type="entry name" value="Tscrpt_reg_LuxR_C"/>
</dbReference>
<dbReference type="SUPFAM" id="SSF46894">
    <property type="entry name" value="C-terminal effector domain of the bipartite response regulators"/>
    <property type="match status" value="1"/>
</dbReference>
<reference evidence="2 3" key="1">
    <citation type="submission" date="2024-12" db="EMBL/GenBank/DDBJ databases">
        <authorList>
            <person name="Hu S."/>
        </authorList>
    </citation>
    <scope>NUCLEOTIDE SEQUENCE [LARGE SCALE GENOMIC DNA]</scope>
    <source>
        <strain evidence="2 3">THG-T11</strain>
    </source>
</reference>
<dbReference type="Pfam" id="PF00196">
    <property type="entry name" value="GerE"/>
    <property type="match status" value="1"/>
</dbReference>
<dbReference type="RefSeq" id="WP_138721625.1">
    <property type="nucleotide sequence ID" value="NZ_SSHJ02000001.1"/>
</dbReference>
<sequence>MKGQLHLIDHSQKLPGGTIDKSVEFFVHDGEMFCRTEGETHKFDDFPQWVIDIVQKDMDKHPEKIGYLVEWGLLTQDGQMRQYLFCLYGGHDDNPDIDENGIVQQSEYVDCGLRCGKCDYEGKICNSLQLQHGRLSSQEIKTLILIGNNALDKEIADELFVSEGTIRYYKNEIMRKAGMANERKTALVGLAFKLGLVK</sequence>
<feature type="domain" description="HTH luxR-type" evidence="1">
    <location>
        <begin position="132"/>
        <end position="191"/>
    </location>
</feature>
<dbReference type="SMART" id="SM00421">
    <property type="entry name" value="HTH_LUXR"/>
    <property type="match status" value="1"/>
</dbReference>